<dbReference type="InterPro" id="IPR007201">
    <property type="entry name" value="Mei2-like_Rrm_C"/>
</dbReference>
<feature type="compositionally biased region" description="Polar residues" evidence="1">
    <location>
        <begin position="174"/>
        <end position="188"/>
    </location>
</feature>
<sequence>MNPLTTLNPHAPLYIPLPPGITTLPPPPPPPYHVPPPQPYYLHPSPPSAAAFHQQPSQIFDYPVRLYTQPFSSSPYNIQVQNPNVTTYVPLLPSLPPPTSAMVPPATAGQSEEFARPASTNKRYFEPTRTGRGGGPAGRGFQRGGSWRRSGRGRENSSNNFERRKQLIGKGNFQEGSSNLKNSGTSFRRNQKFEKRDVQKEENKHKLLPLKRDEEKTTVMIKNIPYEYTRKMLLRRLDEFCMLENEKVAKNGTTCEEYSEAAIVAAYDFFYYPIDFKSKKGRGFAFVNFTHPRTIWNYFDAFHHKKWDSVEWARWPKIIEIVCAKIQGKEALKKHFEESTFECESDEFLPVSFSPPRDGSIDPSVKLTTIGKRRATPYWETKNNHQL</sequence>
<evidence type="ECO:0000313" key="4">
    <source>
        <dbReference type="Proteomes" id="UP001604336"/>
    </source>
</evidence>
<evidence type="ECO:0000259" key="2">
    <source>
        <dbReference type="Pfam" id="PF04059"/>
    </source>
</evidence>
<proteinExistence type="predicted"/>
<feature type="compositionally biased region" description="Gly residues" evidence="1">
    <location>
        <begin position="131"/>
        <end position="143"/>
    </location>
</feature>
<reference evidence="4" key="1">
    <citation type="submission" date="2024-07" db="EMBL/GenBank/DDBJ databases">
        <title>Two chromosome-level genome assemblies of Korean endemic species Abeliophyllum distichum and Forsythia ovata (Oleaceae).</title>
        <authorList>
            <person name="Jang H."/>
        </authorList>
    </citation>
    <scope>NUCLEOTIDE SEQUENCE [LARGE SCALE GENOMIC DNA]</scope>
</reference>
<accession>A0ABD1THW8</accession>
<dbReference type="Proteomes" id="UP001604336">
    <property type="component" value="Unassembled WGS sequence"/>
</dbReference>
<feature type="region of interest" description="Disordered" evidence="1">
    <location>
        <begin position="124"/>
        <end position="202"/>
    </location>
</feature>
<dbReference type="Gene3D" id="3.30.70.330">
    <property type="match status" value="1"/>
</dbReference>
<feature type="compositionally biased region" description="Basic and acidic residues" evidence="1">
    <location>
        <begin position="191"/>
        <end position="202"/>
    </location>
</feature>
<protein>
    <submittedName>
        <fullName evidence="3">RRM 2 domain-containing protein</fullName>
    </submittedName>
</protein>
<name>A0ABD1THW8_9LAMI</name>
<evidence type="ECO:0000256" key="1">
    <source>
        <dbReference type="SAM" id="MobiDB-lite"/>
    </source>
</evidence>
<dbReference type="AlphaFoldDB" id="A0ABD1THW8"/>
<dbReference type="Pfam" id="PF04059">
    <property type="entry name" value="RRM_2"/>
    <property type="match status" value="1"/>
</dbReference>
<evidence type="ECO:0000313" key="3">
    <source>
        <dbReference type="EMBL" id="KAL2512337.1"/>
    </source>
</evidence>
<dbReference type="InterPro" id="IPR012677">
    <property type="entry name" value="Nucleotide-bd_a/b_plait_sf"/>
</dbReference>
<dbReference type="EMBL" id="JBFOLK010000005">
    <property type="protein sequence ID" value="KAL2512337.1"/>
    <property type="molecule type" value="Genomic_DNA"/>
</dbReference>
<feature type="domain" description="Mei2-like C-terminal RNA recognition motif" evidence="2">
    <location>
        <begin position="265"/>
        <end position="336"/>
    </location>
</feature>
<dbReference type="InterPro" id="IPR035979">
    <property type="entry name" value="RBD_domain_sf"/>
</dbReference>
<comment type="caution">
    <text evidence="3">The sequence shown here is derived from an EMBL/GenBank/DDBJ whole genome shotgun (WGS) entry which is preliminary data.</text>
</comment>
<organism evidence="3 4">
    <name type="scientific">Abeliophyllum distichum</name>
    <dbReference type="NCBI Taxonomy" id="126358"/>
    <lineage>
        <taxon>Eukaryota</taxon>
        <taxon>Viridiplantae</taxon>
        <taxon>Streptophyta</taxon>
        <taxon>Embryophyta</taxon>
        <taxon>Tracheophyta</taxon>
        <taxon>Spermatophyta</taxon>
        <taxon>Magnoliopsida</taxon>
        <taxon>eudicotyledons</taxon>
        <taxon>Gunneridae</taxon>
        <taxon>Pentapetalae</taxon>
        <taxon>asterids</taxon>
        <taxon>lamiids</taxon>
        <taxon>Lamiales</taxon>
        <taxon>Oleaceae</taxon>
        <taxon>Forsythieae</taxon>
        <taxon>Abeliophyllum</taxon>
    </lineage>
</organism>
<keyword evidence="4" id="KW-1185">Reference proteome</keyword>
<dbReference type="SUPFAM" id="SSF54928">
    <property type="entry name" value="RNA-binding domain, RBD"/>
    <property type="match status" value="1"/>
</dbReference>
<gene>
    <name evidence="3" type="ORF">Adt_17937</name>
</gene>